<sequence length="107" mass="11197">MKVGEGYRKSVPTVANSARSPPAAPTTTPPAPSRPGTSPAGSTSSSRRTPRRRRGLFHGGTAFVGAGQDRLTRTAFVQRLPTGRRSIELIAETIQQHSTSPCSGSPA</sequence>
<name>Q60AZ7_METCA</name>
<evidence type="ECO:0000313" key="3">
    <source>
        <dbReference type="Proteomes" id="UP000006821"/>
    </source>
</evidence>
<feature type="region of interest" description="Disordered" evidence="1">
    <location>
        <begin position="1"/>
        <end position="62"/>
    </location>
</feature>
<dbReference type="AlphaFoldDB" id="Q60AZ7"/>
<gene>
    <name evidence="2" type="ordered locus">MCA0689</name>
</gene>
<dbReference type="Proteomes" id="UP000006821">
    <property type="component" value="Chromosome"/>
</dbReference>
<dbReference type="HOGENOM" id="CLU_2206917_0_0_6"/>
<feature type="compositionally biased region" description="Pro residues" evidence="1">
    <location>
        <begin position="22"/>
        <end position="33"/>
    </location>
</feature>
<dbReference type="KEGG" id="mca:MCA0689"/>
<dbReference type="EMBL" id="AE017282">
    <property type="protein sequence ID" value="AAU93179.1"/>
    <property type="molecule type" value="Genomic_DNA"/>
</dbReference>
<evidence type="ECO:0000256" key="1">
    <source>
        <dbReference type="SAM" id="MobiDB-lite"/>
    </source>
</evidence>
<protein>
    <submittedName>
        <fullName evidence="2">Uncharacterized protein</fullName>
    </submittedName>
</protein>
<organism evidence="2 3">
    <name type="scientific">Methylococcus capsulatus (strain ATCC 33009 / NCIMB 11132 / Bath)</name>
    <dbReference type="NCBI Taxonomy" id="243233"/>
    <lineage>
        <taxon>Bacteria</taxon>
        <taxon>Pseudomonadati</taxon>
        <taxon>Pseudomonadota</taxon>
        <taxon>Gammaproteobacteria</taxon>
        <taxon>Methylococcales</taxon>
        <taxon>Methylococcaceae</taxon>
        <taxon>Methylococcus</taxon>
    </lineage>
</organism>
<evidence type="ECO:0000313" key="2">
    <source>
        <dbReference type="EMBL" id="AAU93179.1"/>
    </source>
</evidence>
<feature type="compositionally biased region" description="Low complexity" evidence="1">
    <location>
        <begin position="34"/>
        <end position="47"/>
    </location>
</feature>
<reference evidence="2 3" key="1">
    <citation type="journal article" date="2004" name="PLoS Biol.">
        <title>Genomic insights into methanotrophy: the complete genome sequence of Methylococcus capsulatus (Bath).</title>
        <authorList>
            <person name="Ward N.L."/>
            <person name="Larsen O."/>
            <person name="Sakwa J."/>
            <person name="Bruseth L."/>
            <person name="Khouri H.M."/>
            <person name="Durkin A.S."/>
            <person name="Dimitrov G."/>
            <person name="Jiang L."/>
            <person name="Scanlan D."/>
            <person name="Kang K.H."/>
            <person name="Lewis M.R."/>
            <person name="Nelson K.E."/>
            <person name="Methe B.A."/>
            <person name="Wu M."/>
            <person name="Heidelberg J.F."/>
            <person name="Paulsen I.T."/>
            <person name="Fouts D.E."/>
            <person name="Ravel J."/>
            <person name="Tettelin H."/>
            <person name="Ren Q."/>
            <person name="Read T.D."/>
            <person name="DeBoy R.T."/>
            <person name="Seshadri R."/>
            <person name="Salzberg S.L."/>
            <person name="Jensen H.B."/>
            <person name="Birkeland N.K."/>
            <person name="Nelson W.C."/>
            <person name="Dodson R.J."/>
            <person name="Grindhaug S.H."/>
            <person name="Holt I.E."/>
            <person name="Eidhammer I."/>
            <person name="Jonasen I."/>
            <person name="Vanaken S."/>
            <person name="Utterback T.R."/>
            <person name="Feldblyum T.V."/>
            <person name="Fraser C.M."/>
            <person name="Lillehaug J.R."/>
            <person name="Eisen J.A."/>
        </authorList>
    </citation>
    <scope>NUCLEOTIDE SEQUENCE [LARGE SCALE GENOMIC DNA]</scope>
    <source>
        <strain evidence="3">ATCC 33009 / NCIMB 11132 / Bath</strain>
    </source>
</reference>
<dbReference type="STRING" id="243233.MCA0689"/>
<proteinExistence type="predicted"/>
<accession>Q60AZ7</accession>